<sequence>MRKMYFLIVSMSILMPLTASATTKVGQVPTEQLAIGVFDFIIARTELKVVKCESHSCNYVSTDNAINMELKRATIKQHISKDLNFLLDIEFDSKLFKSGLLVQYYNDKNLIRVYLKGADITVEATRKDEIRQLQAWLKKVLKLVK</sequence>
<reference evidence="1" key="1">
    <citation type="submission" date="2018-05" db="EMBL/GenBank/DDBJ databases">
        <authorList>
            <person name="Lanie J.A."/>
            <person name="Ng W.-L."/>
            <person name="Kazmierczak K.M."/>
            <person name="Andrzejewski T.M."/>
            <person name="Davidsen T.M."/>
            <person name="Wayne K.J."/>
            <person name="Tettelin H."/>
            <person name="Glass J.I."/>
            <person name="Rusch D."/>
            <person name="Podicherti R."/>
            <person name="Tsui H.-C.T."/>
            <person name="Winkler M.E."/>
        </authorList>
    </citation>
    <scope>NUCLEOTIDE SEQUENCE</scope>
</reference>
<accession>A0A381T6D1</accession>
<evidence type="ECO:0000313" key="1">
    <source>
        <dbReference type="EMBL" id="SVA09293.1"/>
    </source>
</evidence>
<organism evidence="1">
    <name type="scientific">marine metagenome</name>
    <dbReference type="NCBI Taxonomy" id="408172"/>
    <lineage>
        <taxon>unclassified sequences</taxon>
        <taxon>metagenomes</taxon>
        <taxon>ecological metagenomes</taxon>
    </lineage>
</organism>
<dbReference type="AlphaFoldDB" id="A0A381T6D1"/>
<dbReference type="EMBL" id="UINC01003793">
    <property type="protein sequence ID" value="SVA09293.1"/>
    <property type="molecule type" value="Genomic_DNA"/>
</dbReference>
<name>A0A381T6D1_9ZZZZ</name>
<protein>
    <submittedName>
        <fullName evidence="1">Uncharacterized protein</fullName>
    </submittedName>
</protein>
<proteinExistence type="predicted"/>
<gene>
    <name evidence="1" type="ORF">METZ01_LOCUS62147</name>
</gene>